<comment type="pathway">
    <text evidence="1">Protein modification; protein ubiquitination.</text>
</comment>
<keyword evidence="7" id="KW-0862">Zinc</keyword>
<keyword evidence="11" id="KW-1185">Reference proteome</keyword>
<evidence type="ECO:0000256" key="8">
    <source>
        <dbReference type="SAM" id="MobiDB-lite"/>
    </source>
</evidence>
<protein>
    <recommendedName>
        <fullName evidence="9">Mind bomb SH3 repeat domain-containing protein</fullName>
    </recommendedName>
</protein>
<evidence type="ECO:0000313" key="10">
    <source>
        <dbReference type="EMBL" id="MBO8193195.1"/>
    </source>
</evidence>
<evidence type="ECO:0000256" key="5">
    <source>
        <dbReference type="ARBA" id="ARBA00022771"/>
    </source>
</evidence>
<evidence type="ECO:0000256" key="3">
    <source>
        <dbReference type="ARBA" id="ARBA00022723"/>
    </source>
</evidence>
<accession>A0ABS3XCU9</accession>
<comment type="caution">
    <text evidence="10">The sequence shown here is derived from an EMBL/GenBank/DDBJ whole genome shotgun (WGS) entry which is preliminary data.</text>
</comment>
<gene>
    <name evidence="10" type="ORF">ITI46_16190</name>
</gene>
<evidence type="ECO:0000256" key="6">
    <source>
        <dbReference type="ARBA" id="ARBA00022786"/>
    </source>
</evidence>
<sequence length="105" mass="10965">MREHHTAWPATGAGRLQSGDGREAGQGAGRARPLSSTGWRPGEVVADLARRTAGVVSGVTADGRVRLVRPGGPAWTADPGELRAATRAEVMSVKVATANQRWGLQ</sequence>
<evidence type="ECO:0000256" key="4">
    <source>
        <dbReference type="ARBA" id="ARBA00022737"/>
    </source>
</evidence>
<dbReference type="EMBL" id="JADKMA010000073">
    <property type="protein sequence ID" value="MBO8193195.1"/>
    <property type="molecule type" value="Genomic_DNA"/>
</dbReference>
<proteinExistence type="predicted"/>
<evidence type="ECO:0000256" key="1">
    <source>
        <dbReference type="ARBA" id="ARBA00004906"/>
    </source>
</evidence>
<evidence type="ECO:0000259" key="9">
    <source>
        <dbReference type="Pfam" id="PF18346"/>
    </source>
</evidence>
<evidence type="ECO:0000256" key="7">
    <source>
        <dbReference type="ARBA" id="ARBA00022833"/>
    </source>
</evidence>
<dbReference type="Proteomes" id="UP001519064">
    <property type="component" value="Unassembled WGS sequence"/>
</dbReference>
<name>A0ABS3XCU9_9ACTN</name>
<feature type="region of interest" description="Disordered" evidence="8">
    <location>
        <begin position="1"/>
        <end position="40"/>
    </location>
</feature>
<keyword evidence="3" id="KW-0479">Metal-binding</keyword>
<keyword evidence="2" id="KW-0808">Transferase</keyword>
<keyword evidence="4" id="KW-0677">Repeat</keyword>
<organism evidence="10 11">
    <name type="scientific">Streptomyces oryzae</name>
    <dbReference type="NCBI Taxonomy" id="1434886"/>
    <lineage>
        <taxon>Bacteria</taxon>
        <taxon>Bacillati</taxon>
        <taxon>Actinomycetota</taxon>
        <taxon>Actinomycetes</taxon>
        <taxon>Kitasatosporales</taxon>
        <taxon>Streptomycetaceae</taxon>
        <taxon>Streptomyces</taxon>
    </lineage>
</organism>
<evidence type="ECO:0000256" key="2">
    <source>
        <dbReference type="ARBA" id="ARBA00022679"/>
    </source>
</evidence>
<feature type="domain" description="Mind bomb SH3 repeat" evidence="9">
    <location>
        <begin position="16"/>
        <end position="82"/>
    </location>
</feature>
<keyword evidence="5" id="KW-0863">Zinc-finger</keyword>
<dbReference type="InterPro" id="IPR040847">
    <property type="entry name" value="SH3_15"/>
</dbReference>
<evidence type="ECO:0000313" key="11">
    <source>
        <dbReference type="Proteomes" id="UP001519064"/>
    </source>
</evidence>
<dbReference type="Pfam" id="PF18346">
    <property type="entry name" value="SH3_15"/>
    <property type="match status" value="1"/>
</dbReference>
<reference evidence="10 11" key="1">
    <citation type="submission" date="2020-11" db="EMBL/GenBank/DDBJ databases">
        <title>Streptomyces spirodelae sp. nov., isolated from duckweed.</title>
        <authorList>
            <person name="Saimee Y."/>
            <person name="Duangmal K."/>
        </authorList>
    </citation>
    <scope>NUCLEOTIDE SEQUENCE [LARGE SCALE GENOMIC DNA]</scope>
    <source>
        <strain evidence="10 11">S16-07</strain>
    </source>
</reference>
<keyword evidence="6" id="KW-0833">Ubl conjugation pathway</keyword>